<evidence type="ECO:0000313" key="3">
    <source>
        <dbReference type="EMBL" id="MBW8635556.1"/>
    </source>
</evidence>
<proteinExistence type="predicted"/>
<feature type="region of interest" description="Disordered" evidence="1">
    <location>
        <begin position="1"/>
        <end position="20"/>
    </location>
</feature>
<name>A0AAE3CZE7_9HYPH</name>
<dbReference type="GO" id="GO:0006276">
    <property type="term" value="P:plasmid maintenance"/>
    <property type="evidence" value="ECO:0007669"/>
    <property type="project" value="InterPro"/>
</dbReference>
<dbReference type="Pfam" id="PF05732">
    <property type="entry name" value="RepL"/>
    <property type="match status" value="1"/>
</dbReference>
<evidence type="ECO:0000259" key="2">
    <source>
        <dbReference type="Pfam" id="PF05732"/>
    </source>
</evidence>
<dbReference type="InterPro" id="IPR036388">
    <property type="entry name" value="WH-like_DNA-bd_sf"/>
</dbReference>
<feature type="compositionally biased region" description="Basic and acidic residues" evidence="1">
    <location>
        <begin position="8"/>
        <end position="17"/>
    </location>
</feature>
<evidence type="ECO:0000256" key="1">
    <source>
        <dbReference type="SAM" id="MobiDB-lite"/>
    </source>
</evidence>
<evidence type="ECO:0000313" key="4">
    <source>
        <dbReference type="Proteomes" id="UP001196509"/>
    </source>
</evidence>
<dbReference type="RefSeq" id="WP_220226289.1">
    <property type="nucleotide sequence ID" value="NZ_JAICBX010000001.1"/>
</dbReference>
<reference evidence="3" key="1">
    <citation type="submission" date="2021-08" db="EMBL/GenBank/DDBJ databases">
        <title>Hoeflea bacterium WL0058 sp. nov., isolated from the sediment.</title>
        <authorList>
            <person name="Wang L."/>
            <person name="Zhang D."/>
        </authorList>
    </citation>
    <scope>NUCLEOTIDE SEQUENCE</scope>
    <source>
        <strain evidence="3">WL0058</strain>
    </source>
</reference>
<sequence>MQTATNFSDERTSREKNPPFTKVYRPGWDRIKDLLSGDATAARVWVFLVENAGHDNVLACGMTVLEEELGLHRKTISKKIKYLSEQGALIVAKMGTANVYILNPHETWKASEEFKNYHAITARALIGKAENRGFRKRLTHIVGQAEQVELFPTD</sequence>
<dbReference type="GO" id="GO:0006260">
    <property type="term" value="P:DNA replication"/>
    <property type="evidence" value="ECO:0007669"/>
    <property type="project" value="InterPro"/>
</dbReference>
<keyword evidence="4" id="KW-1185">Reference proteome</keyword>
<dbReference type="Proteomes" id="UP001196509">
    <property type="component" value="Unassembled WGS sequence"/>
</dbReference>
<accession>A0AAE3CZE7</accession>
<gene>
    <name evidence="3" type="ORF">K1W69_00030</name>
</gene>
<feature type="domain" description="Plasmid replication protein RepL" evidence="2">
    <location>
        <begin position="14"/>
        <end position="117"/>
    </location>
</feature>
<comment type="caution">
    <text evidence="3">The sequence shown here is derived from an EMBL/GenBank/DDBJ whole genome shotgun (WGS) entry which is preliminary data.</text>
</comment>
<dbReference type="Gene3D" id="1.10.10.10">
    <property type="entry name" value="Winged helix-like DNA-binding domain superfamily/Winged helix DNA-binding domain"/>
    <property type="match status" value="1"/>
</dbReference>
<dbReference type="AlphaFoldDB" id="A0AAE3CZE7"/>
<dbReference type="EMBL" id="JAICBX010000001">
    <property type="protein sequence ID" value="MBW8635556.1"/>
    <property type="molecule type" value="Genomic_DNA"/>
</dbReference>
<dbReference type="InterPro" id="IPR008813">
    <property type="entry name" value="Plasmid_replication_RepL"/>
</dbReference>
<protein>
    <submittedName>
        <fullName evidence="3">Replication/maintenance protein RepL</fullName>
    </submittedName>
</protein>
<organism evidence="3 4">
    <name type="scientific">Flavimaribacter sediminis</name>
    <dbReference type="NCBI Taxonomy" id="2865987"/>
    <lineage>
        <taxon>Bacteria</taxon>
        <taxon>Pseudomonadati</taxon>
        <taxon>Pseudomonadota</taxon>
        <taxon>Alphaproteobacteria</taxon>
        <taxon>Hyphomicrobiales</taxon>
        <taxon>Rhizobiaceae</taxon>
        <taxon>Flavimaribacter</taxon>
    </lineage>
</organism>